<evidence type="ECO:0000256" key="1">
    <source>
        <dbReference type="SAM" id="MobiDB-lite"/>
    </source>
</evidence>
<dbReference type="InterPro" id="IPR027417">
    <property type="entry name" value="P-loop_NTPase"/>
</dbReference>
<dbReference type="Proteomes" id="UP000607796">
    <property type="component" value="Unassembled WGS sequence"/>
</dbReference>
<feature type="compositionally biased region" description="Pro residues" evidence="1">
    <location>
        <begin position="17"/>
        <end position="26"/>
    </location>
</feature>
<dbReference type="RefSeq" id="WP_194137525.1">
    <property type="nucleotide sequence ID" value="NZ_JADFFK010000028.1"/>
</dbReference>
<dbReference type="EMBL" id="JADFFK010000028">
    <property type="protein sequence ID" value="MBE9640254.1"/>
    <property type="molecule type" value="Genomic_DNA"/>
</dbReference>
<accession>A0ABR9X9H1</accession>
<evidence type="ECO:0008006" key="4">
    <source>
        <dbReference type="Google" id="ProtNLM"/>
    </source>
</evidence>
<dbReference type="SUPFAM" id="SSF52540">
    <property type="entry name" value="P-loop containing nucleoside triphosphate hydrolases"/>
    <property type="match status" value="1"/>
</dbReference>
<sequence>MPGAAPAPVQTAAPIPAARPHPPSPSPQGGTLWLHVGTHKTGTTSIQRALRLREGALREAGLRLYPQENAWGLANLFIRAGLRTTPRVAEMTQVPDLAGFRHELAAEHWQLGGADMVASSEEFCLLRETIEAHALLSTLGQKFARIVPILVLRNDADWRASRRDQLSKSGMWELQKALPDAASTDGEWYYDRAALLAFWRAIGPVQVIDYDAALATQGSILPPFAAAIEQPGLFDDLDLRLNRRSTS</sequence>
<keyword evidence="3" id="KW-1185">Reference proteome</keyword>
<gene>
    <name evidence="2" type="ORF">IQ782_25715</name>
</gene>
<evidence type="ECO:0000313" key="2">
    <source>
        <dbReference type="EMBL" id="MBE9640254.1"/>
    </source>
</evidence>
<name>A0ABR9X9H1_9RHOB</name>
<feature type="region of interest" description="Disordered" evidence="1">
    <location>
        <begin position="1"/>
        <end position="32"/>
    </location>
</feature>
<organism evidence="2 3">
    <name type="scientific">Salipiger mangrovisoli</name>
    <dbReference type="NCBI Taxonomy" id="2865933"/>
    <lineage>
        <taxon>Bacteria</taxon>
        <taxon>Pseudomonadati</taxon>
        <taxon>Pseudomonadota</taxon>
        <taxon>Alphaproteobacteria</taxon>
        <taxon>Rhodobacterales</taxon>
        <taxon>Roseobacteraceae</taxon>
        <taxon>Salipiger</taxon>
    </lineage>
</organism>
<proteinExistence type="predicted"/>
<evidence type="ECO:0000313" key="3">
    <source>
        <dbReference type="Proteomes" id="UP000607796"/>
    </source>
</evidence>
<reference evidence="2 3" key="1">
    <citation type="journal article" date="2021" name="Int. J. Syst. Evol. Microbiol.">
        <title>Salipiger mangrovisoli sp. nov., isolated from mangrove soil and the proposal for the reclassification of Paraphaeobacter pallidus as Salipiger pallidus comb. nov.</title>
        <authorList>
            <person name="Du J."/>
            <person name="Liu Y."/>
            <person name="Pei T."/>
            <person name="Deng M.R."/>
            <person name="Zhu H."/>
        </authorList>
    </citation>
    <scope>NUCLEOTIDE SEQUENCE [LARGE SCALE GENOMIC DNA]</scope>
    <source>
        <strain evidence="2 3">6D45A</strain>
    </source>
</reference>
<comment type="caution">
    <text evidence="2">The sequence shown here is derived from an EMBL/GenBank/DDBJ whole genome shotgun (WGS) entry which is preliminary data.</text>
</comment>
<protein>
    <recommendedName>
        <fullName evidence="4">Sulfotransferase family protein</fullName>
    </recommendedName>
</protein>